<dbReference type="EMBL" id="NEVS01000004">
    <property type="protein sequence ID" value="OZI60569.1"/>
    <property type="molecule type" value="Genomic_DNA"/>
</dbReference>
<dbReference type="PANTHER" id="PTHR42928:SF5">
    <property type="entry name" value="BLR1237 PROTEIN"/>
    <property type="match status" value="1"/>
</dbReference>
<comment type="similarity">
    <text evidence="1">Belongs to the UPF0065 (bug) family.</text>
</comment>
<evidence type="ECO:0008006" key="5">
    <source>
        <dbReference type="Google" id="ProtNLM"/>
    </source>
</evidence>
<feature type="compositionally biased region" description="Basic and acidic residues" evidence="2">
    <location>
        <begin position="22"/>
        <end position="37"/>
    </location>
</feature>
<accession>A0A261UF47</accession>
<dbReference type="Proteomes" id="UP000215767">
    <property type="component" value="Unassembled WGS sequence"/>
</dbReference>
<dbReference type="Gene3D" id="3.40.190.150">
    <property type="entry name" value="Bordetella uptake gene, domain 1"/>
    <property type="match status" value="1"/>
</dbReference>
<reference evidence="4" key="1">
    <citation type="submission" date="2017-05" db="EMBL/GenBank/DDBJ databases">
        <title>Complete and WGS of Bordetella genogroups.</title>
        <authorList>
            <person name="Spilker T."/>
            <person name="Lipuma J."/>
        </authorList>
    </citation>
    <scope>NUCLEOTIDE SEQUENCE [LARGE SCALE GENOMIC DNA]</scope>
    <source>
        <strain evidence="4">AU8856</strain>
    </source>
</reference>
<evidence type="ECO:0000256" key="1">
    <source>
        <dbReference type="ARBA" id="ARBA00006987"/>
    </source>
</evidence>
<dbReference type="Gene3D" id="3.40.190.10">
    <property type="entry name" value="Periplasmic binding protein-like II"/>
    <property type="match status" value="1"/>
</dbReference>
<dbReference type="PANTHER" id="PTHR42928">
    <property type="entry name" value="TRICARBOXYLATE-BINDING PROTEIN"/>
    <property type="match status" value="1"/>
</dbReference>
<evidence type="ECO:0000313" key="4">
    <source>
        <dbReference type="Proteomes" id="UP000215767"/>
    </source>
</evidence>
<feature type="region of interest" description="Disordered" evidence="2">
    <location>
        <begin position="1"/>
        <end position="79"/>
    </location>
</feature>
<dbReference type="InterPro" id="IPR005064">
    <property type="entry name" value="BUG"/>
</dbReference>
<keyword evidence="4" id="KW-1185">Reference proteome</keyword>
<evidence type="ECO:0000256" key="2">
    <source>
        <dbReference type="SAM" id="MobiDB-lite"/>
    </source>
</evidence>
<dbReference type="OrthoDB" id="8630068at2"/>
<dbReference type="Pfam" id="PF03401">
    <property type="entry name" value="TctC"/>
    <property type="match status" value="1"/>
</dbReference>
<evidence type="ECO:0000313" key="3">
    <source>
        <dbReference type="EMBL" id="OZI60569.1"/>
    </source>
</evidence>
<proteinExistence type="inferred from homology"/>
<dbReference type="AlphaFoldDB" id="A0A261UF47"/>
<protein>
    <recommendedName>
        <fullName evidence="5">Tripartite tricarboxylate transporter substrate binding protein</fullName>
    </recommendedName>
</protein>
<dbReference type="InterPro" id="IPR042100">
    <property type="entry name" value="Bug_dom1"/>
</dbReference>
<name>A0A261UF47_9BORD</name>
<sequence>MAGGRCHPLGQPLHHAPARCLRQREPSPDVPHTDRRTPGGVIPPCRIGKGRRTPQRAPGTRLAHSGRNNGGDDMERHGTWAPPARPAHGAARLLARAALGVCMLGLAATARAAEEYPQHTINMIVPFAPGGPTDVFARVLADKLGRELGQSVVVLNRGGAAGNIGVAQAARETPDGYTILFGTASIAVAPAVYKKLAYDALKDLQPVALVGSCPALVLVAPGGPPTIEQLVATLKAAPGKYSYATSGYASATHLVTEFFNRKAGVDAFVVPYTGSGPAHQNMIAKRHLYTFETASSAMSLVRNGSLKAIGIAANHRSPELPDVPTIAEAGIPGVDASTWNMVFVPAQTPMPIVDRLNKAINAALSDKATADKLKSLVIEVTADSTPASSSAYLRSEIDRWAGIVRDSGIKAME</sequence>
<dbReference type="CDD" id="cd13578">
    <property type="entry name" value="PBP2_Bug27"/>
    <property type="match status" value="1"/>
</dbReference>
<comment type="caution">
    <text evidence="3">The sequence shown here is derived from an EMBL/GenBank/DDBJ whole genome shotgun (WGS) entry which is preliminary data.</text>
</comment>
<gene>
    <name evidence="3" type="ORF">CAL28_14295</name>
</gene>
<organism evidence="3 4">
    <name type="scientific">Bordetella genomosp. 11</name>
    <dbReference type="NCBI Taxonomy" id="1416808"/>
    <lineage>
        <taxon>Bacteria</taxon>
        <taxon>Pseudomonadati</taxon>
        <taxon>Pseudomonadota</taxon>
        <taxon>Betaproteobacteria</taxon>
        <taxon>Burkholderiales</taxon>
        <taxon>Alcaligenaceae</taxon>
        <taxon>Bordetella</taxon>
    </lineage>
</organism>